<evidence type="ECO:0000313" key="6">
    <source>
        <dbReference type="EMBL" id="KAI3436076.1"/>
    </source>
</evidence>
<keyword evidence="3 5" id="KW-1133">Transmembrane helix</keyword>
<comment type="subcellular location">
    <subcellularLocation>
        <location evidence="1">Membrane</location>
        <topology evidence="1">Multi-pass membrane protein</topology>
    </subcellularLocation>
</comment>
<dbReference type="EMBL" id="SIDB01000002">
    <property type="protein sequence ID" value="KAI3436076.1"/>
    <property type="molecule type" value="Genomic_DNA"/>
</dbReference>
<dbReference type="GO" id="GO:0005783">
    <property type="term" value="C:endoplasmic reticulum"/>
    <property type="evidence" value="ECO:0007669"/>
    <property type="project" value="TreeGrafter"/>
</dbReference>
<evidence type="ECO:0000256" key="3">
    <source>
        <dbReference type="ARBA" id="ARBA00022989"/>
    </source>
</evidence>
<dbReference type="GO" id="GO:0016236">
    <property type="term" value="P:macroautophagy"/>
    <property type="evidence" value="ECO:0007669"/>
    <property type="project" value="TreeGrafter"/>
</dbReference>
<evidence type="ECO:0000256" key="5">
    <source>
        <dbReference type="SAM" id="Phobius"/>
    </source>
</evidence>
<sequence length="345" mass="37823">MVPAAVLAVKNSAVLWLAGFRDALRLHRCVIYFVHDPRILVKTANCFLLNGFIFLGSVLMLEYGLKPLVHLVLTAVVGGTGAKTMGATLIGLYHLLWLAPAYLVSLLVNCIWHNEIAELVVVAGQSRALQQRAQRQGVTLIPAQKAGAVLKVHRPDAVAFISQEVYRAALLAVFFGQVTLAGRLPLVGPTLGFLLLSCLYALYCFDYKWSLHSVPLQQRISYFEQHWVFFLGFGMATVLPMVLAPFYVGAALIGLLFPLDIMMAADSNPKLVYQKVLGEGGNQATLPPLPVFRPACWATSLLLSQLALVPRLVTLLRVNKPGRLQRVMSDTTSLSSLVSSRMQDD</sequence>
<dbReference type="GO" id="GO:0016020">
    <property type="term" value="C:membrane"/>
    <property type="evidence" value="ECO:0007669"/>
    <property type="project" value="UniProtKB-SubCell"/>
</dbReference>
<proteinExistence type="predicted"/>
<dbReference type="InterPro" id="IPR059112">
    <property type="entry name" value="CysZ/EI24"/>
</dbReference>
<accession>A0A9D4TVT3</accession>
<evidence type="ECO:0000256" key="4">
    <source>
        <dbReference type="ARBA" id="ARBA00023136"/>
    </source>
</evidence>
<dbReference type="PANTHER" id="PTHR21389">
    <property type="entry name" value="P53 INDUCED PROTEIN"/>
    <property type="match status" value="1"/>
</dbReference>
<dbReference type="PANTHER" id="PTHR21389:SF0">
    <property type="entry name" value="ETOPOSIDE-INDUCED PROTEIN 2.4 HOMOLOG"/>
    <property type="match status" value="1"/>
</dbReference>
<gene>
    <name evidence="6" type="ORF">D9Q98_002134</name>
</gene>
<name>A0A9D4TVT3_CHLVU</name>
<feature type="transmembrane region" description="Helical" evidence="5">
    <location>
        <begin position="186"/>
        <end position="205"/>
    </location>
</feature>
<feature type="transmembrane region" description="Helical" evidence="5">
    <location>
        <begin position="164"/>
        <end position="180"/>
    </location>
</feature>
<keyword evidence="4 5" id="KW-0472">Membrane</keyword>
<comment type="caution">
    <text evidence="6">The sequence shown here is derived from an EMBL/GenBank/DDBJ whole genome shotgun (WGS) entry which is preliminary data.</text>
</comment>
<dbReference type="Pfam" id="PF07264">
    <property type="entry name" value="EI24"/>
    <property type="match status" value="1"/>
</dbReference>
<feature type="transmembrane region" description="Helical" evidence="5">
    <location>
        <begin position="85"/>
        <end position="108"/>
    </location>
</feature>
<dbReference type="OrthoDB" id="266518at2759"/>
<organism evidence="6 7">
    <name type="scientific">Chlorella vulgaris</name>
    <name type="common">Green alga</name>
    <dbReference type="NCBI Taxonomy" id="3077"/>
    <lineage>
        <taxon>Eukaryota</taxon>
        <taxon>Viridiplantae</taxon>
        <taxon>Chlorophyta</taxon>
        <taxon>core chlorophytes</taxon>
        <taxon>Trebouxiophyceae</taxon>
        <taxon>Chlorellales</taxon>
        <taxon>Chlorellaceae</taxon>
        <taxon>Chlorella clade</taxon>
        <taxon>Chlorella</taxon>
    </lineage>
</organism>
<keyword evidence="2 5" id="KW-0812">Transmembrane</keyword>
<keyword evidence="7" id="KW-1185">Reference proteome</keyword>
<dbReference type="AlphaFoldDB" id="A0A9D4TVT3"/>
<evidence type="ECO:0000256" key="1">
    <source>
        <dbReference type="ARBA" id="ARBA00004141"/>
    </source>
</evidence>
<feature type="transmembrane region" description="Helical" evidence="5">
    <location>
        <begin position="47"/>
        <end position="65"/>
    </location>
</feature>
<reference evidence="6" key="1">
    <citation type="journal article" date="2019" name="Plant J.">
        <title>Chlorella vulgaris genome assembly and annotation reveals the molecular basis for metabolic acclimation to high light conditions.</title>
        <authorList>
            <person name="Cecchin M."/>
            <person name="Marcolungo L."/>
            <person name="Rossato M."/>
            <person name="Girolomoni L."/>
            <person name="Cosentino E."/>
            <person name="Cuine S."/>
            <person name="Li-Beisson Y."/>
            <person name="Delledonne M."/>
            <person name="Ballottari M."/>
        </authorList>
    </citation>
    <scope>NUCLEOTIDE SEQUENCE</scope>
    <source>
        <strain evidence="6">211/11P</strain>
    </source>
</reference>
<dbReference type="Proteomes" id="UP001055712">
    <property type="component" value="Unassembled WGS sequence"/>
</dbReference>
<feature type="transmembrane region" description="Helical" evidence="5">
    <location>
        <begin position="226"/>
        <end position="257"/>
    </location>
</feature>
<reference evidence="6" key="2">
    <citation type="submission" date="2020-11" db="EMBL/GenBank/DDBJ databases">
        <authorList>
            <person name="Cecchin M."/>
            <person name="Marcolungo L."/>
            <person name="Rossato M."/>
            <person name="Girolomoni L."/>
            <person name="Cosentino E."/>
            <person name="Cuine S."/>
            <person name="Li-Beisson Y."/>
            <person name="Delledonne M."/>
            <person name="Ballottari M."/>
        </authorList>
    </citation>
    <scope>NUCLEOTIDE SEQUENCE</scope>
    <source>
        <strain evidence="6">211/11P</strain>
        <tissue evidence="6">Whole cell</tissue>
    </source>
</reference>
<protein>
    <submittedName>
        <fullName evidence="6">Uncharacterized protein</fullName>
    </submittedName>
</protein>
<evidence type="ECO:0000313" key="7">
    <source>
        <dbReference type="Proteomes" id="UP001055712"/>
    </source>
</evidence>
<evidence type="ECO:0000256" key="2">
    <source>
        <dbReference type="ARBA" id="ARBA00022692"/>
    </source>
</evidence>